<dbReference type="Proteomes" id="UP000245865">
    <property type="component" value="Unassembled WGS sequence"/>
</dbReference>
<organism evidence="2 3">
    <name type="scientific">Falsochrobactrum shanghaiense</name>
    <dbReference type="NCBI Taxonomy" id="2201899"/>
    <lineage>
        <taxon>Bacteria</taxon>
        <taxon>Pseudomonadati</taxon>
        <taxon>Pseudomonadota</taxon>
        <taxon>Alphaproteobacteria</taxon>
        <taxon>Hyphomicrobiales</taxon>
        <taxon>Brucellaceae</taxon>
        <taxon>Falsochrobactrum</taxon>
    </lineage>
</organism>
<evidence type="ECO:0000313" key="3">
    <source>
        <dbReference type="Proteomes" id="UP000245865"/>
    </source>
</evidence>
<feature type="region of interest" description="Disordered" evidence="1">
    <location>
        <begin position="1"/>
        <end position="21"/>
    </location>
</feature>
<dbReference type="OrthoDB" id="8233990at2"/>
<keyword evidence="3" id="KW-1185">Reference proteome</keyword>
<protein>
    <submittedName>
        <fullName evidence="2">Oxidoreductase</fullName>
    </submittedName>
</protein>
<dbReference type="InterPro" id="IPR011856">
    <property type="entry name" value="tRNA_endonuc-like_dom_sf"/>
</dbReference>
<dbReference type="GO" id="GO:0003676">
    <property type="term" value="F:nucleic acid binding"/>
    <property type="evidence" value="ECO:0007669"/>
    <property type="project" value="InterPro"/>
</dbReference>
<dbReference type="RefSeq" id="WP_109705732.1">
    <property type="nucleotide sequence ID" value="NZ_QGDB01000002.1"/>
</dbReference>
<dbReference type="Gene3D" id="3.40.1350.10">
    <property type="match status" value="1"/>
</dbReference>
<dbReference type="EMBL" id="QGDB01000002">
    <property type="protein sequence ID" value="PWL18838.1"/>
    <property type="molecule type" value="Genomic_DNA"/>
</dbReference>
<proteinExistence type="predicted"/>
<dbReference type="AlphaFoldDB" id="A0A316JC38"/>
<evidence type="ECO:0000256" key="1">
    <source>
        <dbReference type="SAM" id="MobiDB-lite"/>
    </source>
</evidence>
<feature type="compositionally biased region" description="Polar residues" evidence="1">
    <location>
        <begin position="10"/>
        <end position="21"/>
    </location>
</feature>
<gene>
    <name evidence="2" type="ORF">DKP76_07185</name>
</gene>
<evidence type="ECO:0000313" key="2">
    <source>
        <dbReference type="EMBL" id="PWL18838.1"/>
    </source>
</evidence>
<accession>A0A316JC38</accession>
<comment type="caution">
    <text evidence="2">The sequence shown here is derived from an EMBL/GenBank/DDBJ whole genome shotgun (WGS) entry which is preliminary data.</text>
</comment>
<name>A0A316JC38_9HYPH</name>
<reference evidence="2 3" key="1">
    <citation type="submission" date="2018-05" db="EMBL/GenBank/DDBJ databases">
        <title>Comparative genomic sequence analysis between strain HN4 and CCM 8460T (Falsochrobactrum ovis) will provide more evidence to prove that HN4 is a new species of Falsochrobactrum.</title>
        <authorList>
            <person name="Lyu W."/>
            <person name="Sun L."/>
            <person name="Yao L."/>
        </authorList>
    </citation>
    <scope>NUCLEOTIDE SEQUENCE [LARGE SCALE GENOMIC DNA]</scope>
    <source>
        <strain evidence="2 3">HN4</strain>
    </source>
</reference>
<sequence>MARSSARALSPTSRPTTKTQTVRINGVRTKITTRNGKVTTKPALPLEWELQAAQVRRLRQLPQYGGEFLLAGDMNAERRGPKARTIAIATGMTAGEPDLRIYAKFGRLLLIENKVKGSRPTVAQRDRHANLARLGHVVEIVTAASEEEAAEKAVALVLAFLAGNDDRTEIERAEGNV</sequence>